<reference evidence="1 2" key="1">
    <citation type="journal article" date="2010" name="J. Bacteriol.">
        <title>Short-term signatures of evolutionary change in the Salmonella enterica serovar typhimurium 14028 genome.</title>
        <authorList>
            <person name="Jarvik T."/>
            <person name="Smillie C."/>
            <person name="Groisman E.A."/>
            <person name="Ochman H."/>
        </authorList>
    </citation>
    <scope>NUCLEOTIDE SEQUENCE [LARGE SCALE GENOMIC DNA]</scope>
    <source>
        <strain evidence="2">14028s / SGSC 2262</strain>
    </source>
</reference>
<dbReference type="EMBL" id="CP001363">
    <property type="protein sequence ID" value="ACY88038.1"/>
    <property type="molecule type" value="Genomic_DNA"/>
</dbReference>
<evidence type="ECO:0000313" key="2">
    <source>
        <dbReference type="Proteomes" id="UP000002695"/>
    </source>
</evidence>
<keyword evidence="2" id="KW-1185">Reference proteome</keyword>
<organism evidence="1 2">
    <name type="scientific">Salmonella typhimurium (strain 14028s / SGSC 2262)</name>
    <dbReference type="NCBI Taxonomy" id="588858"/>
    <lineage>
        <taxon>Bacteria</taxon>
        <taxon>Pseudomonadati</taxon>
        <taxon>Pseudomonadota</taxon>
        <taxon>Gammaproteobacteria</taxon>
        <taxon>Enterobacterales</taxon>
        <taxon>Enterobacteriaceae</taxon>
        <taxon>Salmonella</taxon>
    </lineage>
</organism>
<sequence>MTGNAFSDIHQPFLPDELLICHRNPLTRTGKFCKCHLRLMLRRCITGHVNLLTNKMA</sequence>
<name>A0A0F6B0L1_SALT1</name>
<proteinExistence type="predicted"/>
<gene>
    <name evidence="1" type="ordered locus">STM14_1559</name>
</gene>
<protein>
    <submittedName>
        <fullName evidence="1">Uncharacterized protein</fullName>
    </submittedName>
</protein>
<dbReference type="HOGENOM" id="CLU_2994074_0_0_6"/>
<dbReference type="AlphaFoldDB" id="A0A0F6B0L1"/>
<dbReference type="KEGG" id="seo:STM14_1559"/>
<accession>A0A0F6B0L1</accession>
<dbReference type="Proteomes" id="UP000002695">
    <property type="component" value="Chromosome"/>
</dbReference>
<evidence type="ECO:0000313" key="1">
    <source>
        <dbReference type="EMBL" id="ACY88038.1"/>
    </source>
</evidence>